<evidence type="ECO:0000259" key="6">
    <source>
        <dbReference type="SMART" id="SM00831"/>
    </source>
</evidence>
<dbReference type="GO" id="GO:0016887">
    <property type="term" value="F:ATP hydrolysis activity"/>
    <property type="evidence" value="ECO:0007669"/>
    <property type="project" value="InterPro"/>
</dbReference>
<dbReference type="Pfam" id="PF00690">
    <property type="entry name" value="Cation_ATPase_N"/>
    <property type="match status" value="1"/>
</dbReference>
<dbReference type="RefSeq" id="WP_104481517.1">
    <property type="nucleotide sequence ID" value="NZ_CP154825.1"/>
</dbReference>
<dbReference type="Pfam" id="PF00122">
    <property type="entry name" value="E1-E2_ATPase"/>
    <property type="match status" value="1"/>
</dbReference>
<evidence type="ECO:0000256" key="5">
    <source>
        <dbReference type="SAM" id="Phobius"/>
    </source>
</evidence>
<dbReference type="InterPro" id="IPR004014">
    <property type="entry name" value="ATPase_P-typ_cation-transptr_N"/>
</dbReference>
<feature type="transmembrane region" description="Helical" evidence="5">
    <location>
        <begin position="61"/>
        <end position="94"/>
    </location>
</feature>
<evidence type="ECO:0000256" key="2">
    <source>
        <dbReference type="ARBA" id="ARBA00022741"/>
    </source>
</evidence>
<dbReference type="SUPFAM" id="SSF81653">
    <property type="entry name" value="Calcium ATPase, transduction domain A"/>
    <property type="match status" value="1"/>
</dbReference>
<dbReference type="Gene3D" id="1.20.1110.10">
    <property type="entry name" value="Calcium-transporting ATPase, transmembrane domain"/>
    <property type="match status" value="1"/>
</dbReference>
<evidence type="ECO:0000256" key="3">
    <source>
        <dbReference type="ARBA" id="ARBA00022840"/>
    </source>
</evidence>
<dbReference type="OrthoDB" id="9814270at2"/>
<dbReference type="InterPro" id="IPR059000">
    <property type="entry name" value="ATPase_P-type_domA"/>
</dbReference>
<proteinExistence type="predicted"/>
<keyword evidence="3" id="KW-0067">ATP-binding</keyword>
<evidence type="ECO:0000313" key="7">
    <source>
        <dbReference type="EMBL" id="PPK65112.1"/>
    </source>
</evidence>
<evidence type="ECO:0000256" key="1">
    <source>
        <dbReference type="ARBA" id="ARBA00004651"/>
    </source>
</evidence>
<dbReference type="InterPro" id="IPR008250">
    <property type="entry name" value="ATPase_P-typ_transduc_dom_A_sf"/>
</dbReference>
<keyword evidence="8" id="KW-1185">Reference proteome</keyword>
<dbReference type="GO" id="GO:0005524">
    <property type="term" value="F:ATP binding"/>
    <property type="evidence" value="ECO:0007669"/>
    <property type="project" value="UniProtKB-KW"/>
</dbReference>
<keyword evidence="5" id="KW-0472">Membrane</keyword>
<dbReference type="SMART" id="SM00831">
    <property type="entry name" value="Cation_ATPase_N"/>
    <property type="match status" value="1"/>
</dbReference>
<dbReference type="InterPro" id="IPR023298">
    <property type="entry name" value="ATPase_P-typ_TM_dom_sf"/>
</dbReference>
<feature type="compositionally biased region" description="Basic and acidic residues" evidence="4">
    <location>
        <begin position="7"/>
        <end position="21"/>
    </location>
</feature>
<feature type="domain" description="Cation-transporting P-type ATPase N-terminal" evidence="6">
    <location>
        <begin position="3"/>
        <end position="77"/>
    </location>
</feature>
<evidence type="ECO:0000313" key="8">
    <source>
        <dbReference type="Proteomes" id="UP000239203"/>
    </source>
</evidence>
<reference evidence="7 8" key="1">
    <citation type="submission" date="2018-02" db="EMBL/GenBank/DDBJ databases">
        <title>Genomic Encyclopedia of Archaeal and Bacterial Type Strains, Phase II (KMG-II): from individual species to whole genera.</title>
        <authorList>
            <person name="Goeker M."/>
        </authorList>
    </citation>
    <scope>NUCLEOTIDE SEQUENCE [LARGE SCALE GENOMIC DNA]</scope>
    <source>
        <strain evidence="7 8">YU 961-1</strain>
    </source>
</reference>
<name>A0A2S6GIQ0_9PSEU</name>
<keyword evidence="2" id="KW-0547">Nucleotide-binding</keyword>
<dbReference type="Proteomes" id="UP000239203">
    <property type="component" value="Unassembled WGS sequence"/>
</dbReference>
<dbReference type="SUPFAM" id="SSF81665">
    <property type="entry name" value="Calcium ATPase, transmembrane domain M"/>
    <property type="match status" value="1"/>
</dbReference>
<protein>
    <submittedName>
        <fullName evidence="7">P-type E1-E2 ATPase</fullName>
    </submittedName>
</protein>
<dbReference type="AlphaFoldDB" id="A0A2S6GIQ0"/>
<dbReference type="NCBIfam" id="TIGR01494">
    <property type="entry name" value="ATPase_P-type"/>
    <property type="match status" value="1"/>
</dbReference>
<dbReference type="Gene3D" id="2.70.150.10">
    <property type="entry name" value="Calcium-transporting ATPase, cytoplasmic transduction domain A"/>
    <property type="match status" value="1"/>
</dbReference>
<dbReference type="PANTHER" id="PTHR42861">
    <property type="entry name" value="CALCIUM-TRANSPORTING ATPASE"/>
    <property type="match status" value="1"/>
</dbReference>
<comment type="subcellular location">
    <subcellularLocation>
        <location evidence="1">Cell membrane</location>
        <topology evidence="1">Multi-pass membrane protein</topology>
    </subcellularLocation>
</comment>
<dbReference type="EMBL" id="PTIX01000016">
    <property type="protein sequence ID" value="PPK65112.1"/>
    <property type="molecule type" value="Genomic_DNA"/>
</dbReference>
<dbReference type="InterPro" id="IPR001757">
    <property type="entry name" value="P_typ_ATPase"/>
</dbReference>
<organism evidence="7 8">
    <name type="scientific">Actinokineospora auranticolor</name>
    <dbReference type="NCBI Taxonomy" id="155976"/>
    <lineage>
        <taxon>Bacteria</taxon>
        <taxon>Bacillati</taxon>
        <taxon>Actinomycetota</taxon>
        <taxon>Actinomycetes</taxon>
        <taxon>Pseudonocardiales</taxon>
        <taxon>Pseudonocardiaceae</taxon>
        <taxon>Actinokineospora</taxon>
    </lineage>
</organism>
<gene>
    <name evidence="7" type="ORF">CLV40_116155</name>
</gene>
<sequence>MTVAHARSVDDSRKATGADLDRGLSVQEARARLDHSGPNELPPPRRRGALVRVAGQVHHPLIYVLLGSALATGLLGGIVDASVILGVVVVNALIGFLQEGRAERALDALAAATRTKATAIRDGVATEVASTNLVIGDLVLLDEGDRVPADLRLVYTRELRIDESALTGESRPAAKDPLDLPAATEPADRTNMAHAGTLVTSGGGRGVVVATAADTEIGRVHHLVAVTGRWTRR</sequence>
<feature type="region of interest" description="Disordered" evidence="4">
    <location>
        <begin position="1"/>
        <end position="21"/>
    </location>
</feature>
<accession>A0A2S6GIQ0</accession>
<dbReference type="GO" id="GO:0005886">
    <property type="term" value="C:plasma membrane"/>
    <property type="evidence" value="ECO:0007669"/>
    <property type="project" value="UniProtKB-SubCell"/>
</dbReference>
<comment type="caution">
    <text evidence="7">The sequence shown here is derived from an EMBL/GenBank/DDBJ whole genome shotgun (WGS) entry which is preliminary data.</text>
</comment>
<keyword evidence="5" id="KW-0812">Transmembrane</keyword>
<evidence type="ECO:0000256" key="4">
    <source>
        <dbReference type="SAM" id="MobiDB-lite"/>
    </source>
</evidence>
<feature type="region of interest" description="Disordered" evidence="4">
    <location>
        <begin position="166"/>
        <end position="187"/>
    </location>
</feature>
<keyword evidence="5" id="KW-1133">Transmembrane helix</keyword>